<evidence type="ECO:0000313" key="2">
    <source>
        <dbReference type="Proteomes" id="UP000198855"/>
    </source>
</evidence>
<sequence>MENQWIIAEHDPHWRTLFLAIATRLRAALGDIAVRIDHIGSTSVSGLDAKPVIDIQISVPRLEDLPSFRSRIEQHGFVLREDNADLTKRYFREVPGMRRTHVHVRQAGSFSEQLNLLFRDYLRQHPEDCLRYAAEKHRLMQQYKHDRIKYVEGKGPIVWDIVHKAHLWSQETGWRPGNSDA</sequence>
<gene>
    <name evidence="1" type="ORF">SAMN05216378_1585</name>
</gene>
<dbReference type="AlphaFoldDB" id="A0A1I1VHH3"/>
<keyword evidence="2" id="KW-1185">Reference proteome</keyword>
<dbReference type="PANTHER" id="PTHR34822">
    <property type="entry name" value="GRPB DOMAIN PROTEIN (AFU_ORTHOLOGUE AFUA_1G01530)"/>
    <property type="match status" value="1"/>
</dbReference>
<dbReference type="OrthoDB" id="9799092at2"/>
<dbReference type="InterPro" id="IPR007344">
    <property type="entry name" value="GrpB/CoaE"/>
</dbReference>
<name>A0A1I1VHH3_9BACL</name>
<dbReference type="RefSeq" id="WP_091183053.1">
    <property type="nucleotide sequence ID" value="NZ_FOMT01000001.1"/>
</dbReference>
<reference evidence="2" key="1">
    <citation type="submission" date="2016-10" db="EMBL/GenBank/DDBJ databases">
        <authorList>
            <person name="Varghese N."/>
            <person name="Submissions S."/>
        </authorList>
    </citation>
    <scope>NUCLEOTIDE SEQUENCE [LARGE SCALE GENOMIC DNA]</scope>
    <source>
        <strain evidence="2">CGMCC 1.10784</strain>
    </source>
</reference>
<keyword evidence="1" id="KW-0808">Transferase</keyword>
<dbReference type="GO" id="GO:0016740">
    <property type="term" value="F:transferase activity"/>
    <property type="evidence" value="ECO:0007669"/>
    <property type="project" value="UniProtKB-KW"/>
</dbReference>
<dbReference type="SUPFAM" id="SSF81301">
    <property type="entry name" value="Nucleotidyltransferase"/>
    <property type="match status" value="1"/>
</dbReference>
<accession>A0A1I1VHH3</accession>
<dbReference type="InterPro" id="IPR043519">
    <property type="entry name" value="NT_sf"/>
</dbReference>
<dbReference type="EMBL" id="FOMT01000001">
    <property type="protein sequence ID" value="SFD82269.1"/>
    <property type="molecule type" value="Genomic_DNA"/>
</dbReference>
<organism evidence="1 2">
    <name type="scientific">Paenibacillus catalpae</name>
    <dbReference type="NCBI Taxonomy" id="1045775"/>
    <lineage>
        <taxon>Bacteria</taxon>
        <taxon>Bacillati</taxon>
        <taxon>Bacillota</taxon>
        <taxon>Bacilli</taxon>
        <taxon>Bacillales</taxon>
        <taxon>Paenibacillaceae</taxon>
        <taxon>Paenibacillus</taxon>
    </lineage>
</organism>
<dbReference type="Pfam" id="PF04229">
    <property type="entry name" value="GrpB"/>
    <property type="match status" value="1"/>
</dbReference>
<protein>
    <submittedName>
        <fullName evidence="1">GrpB domain, predicted nucleotidyltransferase, UPF0157 family</fullName>
    </submittedName>
</protein>
<dbReference type="STRING" id="1045775.SAMN05216378_1585"/>
<evidence type="ECO:0000313" key="1">
    <source>
        <dbReference type="EMBL" id="SFD82269.1"/>
    </source>
</evidence>
<dbReference type="PANTHER" id="PTHR34822:SF1">
    <property type="entry name" value="GRPB FAMILY PROTEIN"/>
    <property type="match status" value="1"/>
</dbReference>
<proteinExistence type="predicted"/>
<dbReference type="Gene3D" id="3.30.460.10">
    <property type="entry name" value="Beta Polymerase, domain 2"/>
    <property type="match status" value="1"/>
</dbReference>
<dbReference type="Proteomes" id="UP000198855">
    <property type="component" value="Unassembled WGS sequence"/>
</dbReference>